<accession>A0A2I1G9L1</accession>
<dbReference type="AlphaFoldDB" id="A0A2I1G9L1"/>
<reference evidence="1 2" key="1">
    <citation type="submission" date="2015-10" db="EMBL/GenBank/DDBJ databases">
        <title>Genome analyses suggest a sexual origin of heterokaryosis in a supposedly ancient asexual fungus.</title>
        <authorList>
            <person name="Ropars J."/>
            <person name="Sedzielewska K."/>
            <person name="Noel J."/>
            <person name="Charron P."/>
            <person name="Farinelli L."/>
            <person name="Marton T."/>
            <person name="Kruger M."/>
            <person name="Pelin A."/>
            <person name="Brachmann A."/>
            <person name="Corradi N."/>
        </authorList>
    </citation>
    <scope>NUCLEOTIDE SEQUENCE [LARGE SCALE GENOMIC DNA]</scope>
    <source>
        <strain evidence="1 2">A4</strain>
    </source>
</reference>
<comment type="caution">
    <text evidence="1">The sequence shown here is derived from an EMBL/GenBank/DDBJ whole genome shotgun (WGS) entry which is preliminary data.</text>
</comment>
<evidence type="ECO:0000313" key="1">
    <source>
        <dbReference type="EMBL" id="PKY43320.1"/>
    </source>
</evidence>
<dbReference type="EMBL" id="LLXI01000247">
    <property type="protein sequence ID" value="PKY43320.1"/>
    <property type="molecule type" value="Genomic_DNA"/>
</dbReference>
<dbReference type="VEuPathDB" id="FungiDB:RhiirFUN_024968"/>
<dbReference type="VEuPathDB" id="FungiDB:FUN_025568"/>
<proteinExistence type="predicted"/>
<organism evidence="1 2">
    <name type="scientific">Rhizophagus irregularis</name>
    <dbReference type="NCBI Taxonomy" id="588596"/>
    <lineage>
        <taxon>Eukaryota</taxon>
        <taxon>Fungi</taxon>
        <taxon>Fungi incertae sedis</taxon>
        <taxon>Mucoromycota</taxon>
        <taxon>Glomeromycotina</taxon>
        <taxon>Glomeromycetes</taxon>
        <taxon>Glomerales</taxon>
        <taxon>Glomeraceae</taxon>
        <taxon>Rhizophagus</taxon>
    </lineage>
</organism>
<keyword evidence="2" id="KW-1185">Reference proteome</keyword>
<evidence type="ECO:0000313" key="2">
    <source>
        <dbReference type="Proteomes" id="UP000234323"/>
    </source>
</evidence>
<protein>
    <submittedName>
        <fullName evidence="1">Uncharacterized protein</fullName>
    </submittedName>
</protein>
<sequence length="257" mass="30212">MIMSCIISVVYYNNYKRAFEDFENLPNLHVNLSFSATRKKYATFLNTVRHLFDGGIDKRFSSTNNALMNLPYHLKRLIVEKPFDPEEDISDDEYISNIIKEGIPKKHAEENVPNDSGFCRELASVYQKMGYEVAFFESSCRYYELICFSVEDNGIHNIVCIHERNNRRFAFIGHKSEHPVWGFGHKVLDKLPGIAHSYFIDKFEITNQKKLECPVYRLRDTRRIRPISELDINNTAHFIHHCNDDECISGRLSRFWE</sequence>
<dbReference type="Proteomes" id="UP000234323">
    <property type="component" value="Unassembled WGS sequence"/>
</dbReference>
<name>A0A2I1G9L1_9GLOM</name>
<gene>
    <name evidence="1" type="ORF">RhiirA4_457283</name>
</gene>